<name>A0A7D4UKJ6_9SPHI</name>
<dbReference type="EMBL" id="CP054139">
    <property type="protein sequence ID" value="QKJ28461.1"/>
    <property type="molecule type" value="Genomic_DNA"/>
</dbReference>
<dbReference type="RefSeq" id="WP_173413163.1">
    <property type="nucleotide sequence ID" value="NZ_CP054139.1"/>
</dbReference>
<organism evidence="1 2">
    <name type="scientific">Mucilaginibacter mali</name>
    <dbReference type="NCBI Taxonomy" id="2740462"/>
    <lineage>
        <taxon>Bacteria</taxon>
        <taxon>Pseudomonadati</taxon>
        <taxon>Bacteroidota</taxon>
        <taxon>Sphingobacteriia</taxon>
        <taxon>Sphingobacteriales</taxon>
        <taxon>Sphingobacteriaceae</taxon>
        <taxon>Mucilaginibacter</taxon>
    </lineage>
</organism>
<accession>A0A7D4UKJ6</accession>
<gene>
    <name evidence="1" type="ORF">HQ865_01350</name>
</gene>
<sequence length="63" mass="7370">MHIAYSRLNNTGPPTKEQLTRQQQFALKMAVKQYKKACRDYAGRIAAIQKRNPGWFPKFNFNP</sequence>
<dbReference type="KEGG" id="mmab:HQ865_01350"/>
<reference evidence="1 2" key="1">
    <citation type="submission" date="2020-05" db="EMBL/GenBank/DDBJ databases">
        <title>Mucilaginibacter mali sp. nov.</title>
        <authorList>
            <person name="Kim H.S."/>
            <person name="Lee K.C."/>
            <person name="Suh M.K."/>
            <person name="Kim J.-S."/>
            <person name="Han K.-I."/>
            <person name="Eom M.K."/>
            <person name="Shin Y.K."/>
            <person name="Lee J.-S."/>
        </authorList>
    </citation>
    <scope>NUCLEOTIDE SEQUENCE [LARGE SCALE GENOMIC DNA]</scope>
    <source>
        <strain evidence="1 2">G2-14</strain>
    </source>
</reference>
<dbReference type="Proteomes" id="UP000505355">
    <property type="component" value="Chromosome"/>
</dbReference>
<dbReference type="AlphaFoldDB" id="A0A7D4UKJ6"/>
<protein>
    <submittedName>
        <fullName evidence="1">Uncharacterized protein</fullName>
    </submittedName>
</protein>
<evidence type="ECO:0000313" key="2">
    <source>
        <dbReference type="Proteomes" id="UP000505355"/>
    </source>
</evidence>
<keyword evidence="2" id="KW-1185">Reference proteome</keyword>
<proteinExistence type="predicted"/>
<evidence type="ECO:0000313" key="1">
    <source>
        <dbReference type="EMBL" id="QKJ28461.1"/>
    </source>
</evidence>